<dbReference type="EMBL" id="JAIQCV010000002">
    <property type="protein sequence ID" value="KAH1120975.1"/>
    <property type="molecule type" value="Genomic_DNA"/>
</dbReference>
<dbReference type="OrthoDB" id="960611at2759"/>
<evidence type="ECO:0000313" key="2">
    <source>
        <dbReference type="Proteomes" id="UP000828251"/>
    </source>
</evidence>
<comment type="caution">
    <text evidence="1">The sequence shown here is derived from an EMBL/GenBank/DDBJ whole genome shotgun (WGS) entry which is preliminary data.</text>
</comment>
<evidence type="ECO:0000313" key="1">
    <source>
        <dbReference type="EMBL" id="KAH1120975.1"/>
    </source>
</evidence>
<keyword evidence="2" id="KW-1185">Reference proteome</keyword>
<protein>
    <submittedName>
        <fullName evidence="1">Uncharacterized protein</fullName>
    </submittedName>
</protein>
<accession>A0A9D3WDH9</accession>
<name>A0A9D3WDH9_9ROSI</name>
<proteinExistence type="predicted"/>
<organism evidence="1 2">
    <name type="scientific">Gossypium stocksii</name>
    <dbReference type="NCBI Taxonomy" id="47602"/>
    <lineage>
        <taxon>Eukaryota</taxon>
        <taxon>Viridiplantae</taxon>
        <taxon>Streptophyta</taxon>
        <taxon>Embryophyta</taxon>
        <taxon>Tracheophyta</taxon>
        <taxon>Spermatophyta</taxon>
        <taxon>Magnoliopsida</taxon>
        <taxon>eudicotyledons</taxon>
        <taxon>Gunneridae</taxon>
        <taxon>Pentapetalae</taxon>
        <taxon>rosids</taxon>
        <taxon>malvids</taxon>
        <taxon>Malvales</taxon>
        <taxon>Malvaceae</taxon>
        <taxon>Malvoideae</taxon>
        <taxon>Gossypium</taxon>
    </lineage>
</organism>
<reference evidence="1 2" key="1">
    <citation type="journal article" date="2021" name="Plant Biotechnol. J.">
        <title>Multi-omics assisted identification of the key and species-specific regulatory components of drought-tolerant mechanisms in Gossypium stocksii.</title>
        <authorList>
            <person name="Yu D."/>
            <person name="Ke L."/>
            <person name="Zhang D."/>
            <person name="Wu Y."/>
            <person name="Sun Y."/>
            <person name="Mei J."/>
            <person name="Sun J."/>
            <person name="Sun Y."/>
        </authorList>
    </citation>
    <scope>NUCLEOTIDE SEQUENCE [LARGE SCALE GENOMIC DNA]</scope>
    <source>
        <strain evidence="2">cv. E1</strain>
        <tissue evidence="1">Leaf</tissue>
    </source>
</reference>
<gene>
    <name evidence="1" type="ORF">J1N35_004135</name>
</gene>
<dbReference type="Proteomes" id="UP000828251">
    <property type="component" value="Unassembled WGS sequence"/>
</dbReference>
<dbReference type="AlphaFoldDB" id="A0A9D3WDH9"/>
<sequence>MAKSLIRLDDKHISIDQWQMTEDQILETYISNLLAPPLFLIEPYLINVRFLHMAHIDKGCKLDPTLVYVGGKVEI</sequence>